<dbReference type="AlphaFoldDB" id="X1MPV4"/>
<name>X1MPV4_9ZZZZ</name>
<dbReference type="PROSITE" id="PS50093">
    <property type="entry name" value="PKD"/>
    <property type="match status" value="1"/>
</dbReference>
<evidence type="ECO:0000259" key="1">
    <source>
        <dbReference type="PROSITE" id="PS50093"/>
    </source>
</evidence>
<feature type="non-terminal residue" evidence="2">
    <location>
        <position position="1"/>
    </location>
</feature>
<proteinExistence type="predicted"/>
<sequence>TLKWKNNPWWYGSDSNPSIGPNGNIYAGWGARIFAFNPDDGDIIWEAESGGSTSTSSPAICANGIIYIGIEIGDRDGGDILVLNPDGTERWRMRLSTTRARSSPAIADDGTVYISTTSGEKGNLHAFGLGPLIVDAGGPYSGNVGSEVQFTGTVYGGIHPLTYHWDFGDDGSSDEKNPT</sequence>
<dbReference type="InterPro" id="IPR018391">
    <property type="entry name" value="PQQ_b-propeller_rpt"/>
</dbReference>
<dbReference type="EMBL" id="BARV01028403">
    <property type="protein sequence ID" value="GAI33677.1"/>
    <property type="molecule type" value="Genomic_DNA"/>
</dbReference>
<protein>
    <recommendedName>
        <fullName evidence="1">PKD domain-containing protein</fullName>
    </recommendedName>
</protein>
<dbReference type="Gene3D" id="2.60.40.10">
    <property type="entry name" value="Immunoglobulins"/>
    <property type="match status" value="1"/>
</dbReference>
<dbReference type="Gene3D" id="2.40.10.480">
    <property type="match status" value="1"/>
</dbReference>
<dbReference type="CDD" id="cd00146">
    <property type="entry name" value="PKD"/>
    <property type="match status" value="1"/>
</dbReference>
<dbReference type="Pfam" id="PF13360">
    <property type="entry name" value="PQQ_2"/>
    <property type="match status" value="1"/>
</dbReference>
<accession>X1MPV4</accession>
<dbReference type="InterPro" id="IPR011047">
    <property type="entry name" value="Quinoprotein_ADH-like_sf"/>
</dbReference>
<dbReference type="InterPro" id="IPR002372">
    <property type="entry name" value="PQQ_rpt_dom"/>
</dbReference>
<dbReference type="SUPFAM" id="SSF50998">
    <property type="entry name" value="Quinoprotein alcohol dehydrogenase-like"/>
    <property type="match status" value="1"/>
</dbReference>
<comment type="caution">
    <text evidence="2">The sequence shown here is derived from an EMBL/GenBank/DDBJ whole genome shotgun (WGS) entry which is preliminary data.</text>
</comment>
<dbReference type="InterPro" id="IPR000601">
    <property type="entry name" value="PKD_dom"/>
</dbReference>
<organism evidence="2">
    <name type="scientific">marine sediment metagenome</name>
    <dbReference type="NCBI Taxonomy" id="412755"/>
    <lineage>
        <taxon>unclassified sequences</taxon>
        <taxon>metagenomes</taxon>
        <taxon>ecological metagenomes</taxon>
    </lineage>
</organism>
<gene>
    <name evidence="2" type="ORF">S06H3_45482</name>
</gene>
<evidence type="ECO:0000313" key="2">
    <source>
        <dbReference type="EMBL" id="GAI33677.1"/>
    </source>
</evidence>
<dbReference type="SMART" id="SM00564">
    <property type="entry name" value="PQQ"/>
    <property type="match status" value="3"/>
</dbReference>
<dbReference type="InterPro" id="IPR013783">
    <property type="entry name" value="Ig-like_fold"/>
</dbReference>
<reference evidence="2" key="1">
    <citation type="journal article" date="2014" name="Front. Microbiol.">
        <title>High frequency of phylogenetically diverse reductive dehalogenase-homologous genes in deep subseafloor sedimentary metagenomes.</title>
        <authorList>
            <person name="Kawai M."/>
            <person name="Futagami T."/>
            <person name="Toyoda A."/>
            <person name="Takaki Y."/>
            <person name="Nishi S."/>
            <person name="Hori S."/>
            <person name="Arai W."/>
            <person name="Tsubouchi T."/>
            <person name="Morono Y."/>
            <person name="Uchiyama I."/>
            <person name="Ito T."/>
            <person name="Fujiyama A."/>
            <person name="Inagaki F."/>
            <person name="Takami H."/>
        </authorList>
    </citation>
    <scope>NUCLEOTIDE SEQUENCE</scope>
    <source>
        <strain evidence="2">Expedition CK06-06</strain>
    </source>
</reference>
<feature type="domain" description="PKD" evidence="1">
    <location>
        <begin position="131"/>
        <end position="179"/>
    </location>
</feature>